<evidence type="ECO:0000313" key="2">
    <source>
        <dbReference type="EMBL" id="RJG07013.1"/>
    </source>
</evidence>
<evidence type="ECO:0000313" key="3">
    <source>
        <dbReference type="Proteomes" id="UP000285190"/>
    </source>
</evidence>
<proteinExistence type="predicted"/>
<comment type="caution">
    <text evidence="2">The sequence shown here is derived from an EMBL/GenBank/DDBJ whole genome shotgun (WGS) entry which is preliminary data.</text>
</comment>
<keyword evidence="3" id="KW-1185">Reference proteome</keyword>
<reference evidence="2 3" key="1">
    <citation type="submission" date="2018-09" db="EMBL/GenBank/DDBJ databases">
        <authorList>
            <person name="Zhu H."/>
        </authorList>
    </citation>
    <scope>NUCLEOTIDE SEQUENCE [LARGE SCALE GENOMIC DNA]</scope>
    <source>
        <strain evidence="2 3">K2R10-39</strain>
    </source>
</reference>
<protein>
    <submittedName>
        <fullName evidence="2">Uncharacterized protein</fullName>
    </submittedName>
</protein>
<gene>
    <name evidence="2" type="ORF">D3870_14280</name>
</gene>
<dbReference type="EMBL" id="QYUN01000002">
    <property type="protein sequence ID" value="RJG07013.1"/>
    <property type="molecule type" value="Genomic_DNA"/>
</dbReference>
<evidence type="ECO:0000256" key="1">
    <source>
        <dbReference type="SAM" id="MobiDB-lite"/>
    </source>
</evidence>
<accession>A0A418X3H5</accession>
<dbReference type="Proteomes" id="UP000285190">
    <property type="component" value="Unassembled WGS sequence"/>
</dbReference>
<sequence length="77" mass="8584">MKRALPRGEEHFHVGDVNELAVFHDFSPLCPPFQGEGLGGDGLKIAMHQTHPPPDLPLEGEEPKRQPRTISCAHPRR</sequence>
<feature type="region of interest" description="Disordered" evidence="1">
    <location>
        <begin position="40"/>
        <end position="77"/>
    </location>
</feature>
<organism evidence="2 3">
    <name type="scientific">Noviherbaspirillum cavernae</name>
    <dbReference type="NCBI Taxonomy" id="2320862"/>
    <lineage>
        <taxon>Bacteria</taxon>
        <taxon>Pseudomonadati</taxon>
        <taxon>Pseudomonadota</taxon>
        <taxon>Betaproteobacteria</taxon>
        <taxon>Burkholderiales</taxon>
        <taxon>Oxalobacteraceae</taxon>
        <taxon>Noviherbaspirillum</taxon>
    </lineage>
</organism>
<dbReference type="AlphaFoldDB" id="A0A418X3H5"/>
<name>A0A418X3H5_9BURK</name>